<sequence>QILVSKIENEEVEIFHLTATEDVKETFTDIQTTIDPFDYQD</sequence>
<organism evidence="1 2">
    <name type="scientific">Racocetra persica</name>
    <dbReference type="NCBI Taxonomy" id="160502"/>
    <lineage>
        <taxon>Eukaryota</taxon>
        <taxon>Fungi</taxon>
        <taxon>Fungi incertae sedis</taxon>
        <taxon>Mucoromycota</taxon>
        <taxon>Glomeromycotina</taxon>
        <taxon>Glomeromycetes</taxon>
        <taxon>Diversisporales</taxon>
        <taxon>Gigasporaceae</taxon>
        <taxon>Racocetra</taxon>
    </lineage>
</organism>
<protein>
    <submittedName>
        <fullName evidence="1">13174_t:CDS:1</fullName>
    </submittedName>
</protein>
<reference evidence="1" key="1">
    <citation type="submission" date="2021-06" db="EMBL/GenBank/DDBJ databases">
        <authorList>
            <person name="Kallberg Y."/>
            <person name="Tangrot J."/>
            <person name="Rosling A."/>
        </authorList>
    </citation>
    <scope>NUCLEOTIDE SEQUENCE</scope>
    <source>
        <strain evidence="1">MA461A</strain>
    </source>
</reference>
<keyword evidence="2" id="KW-1185">Reference proteome</keyword>
<evidence type="ECO:0000313" key="2">
    <source>
        <dbReference type="Proteomes" id="UP000789920"/>
    </source>
</evidence>
<proteinExistence type="predicted"/>
<dbReference type="Proteomes" id="UP000789920">
    <property type="component" value="Unassembled WGS sequence"/>
</dbReference>
<comment type="caution">
    <text evidence="1">The sequence shown here is derived from an EMBL/GenBank/DDBJ whole genome shotgun (WGS) entry which is preliminary data.</text>
</comment>
<evidence type="ECO:0000313" key="1">
    <source>
        <dbReference type="EMBL" id="CAG8729813.1"/>
    </source>
</evidence>
<accession>A0ACA9PZX9</accession>
<dbReference type="EMBL" id="CAJVQC010025395">
    <property type="protein sequence ID" value="CAG8729813.1"/>
    <property type="molecule type" value="Genomic_DNA"/>
</dbReference>
<name>A0ACA9PZX9_9GLOM</name>
<feature type="non-terminal residue" evidence="1">
    <location>
        <position position="41"/>
    </location>
</feature>
<feature type="non-terminal residue" evidence="1">
    <location>
        <position position="1"/>
    </location>
</feature>
<gene>
    <name evidence="1" type="ORF">RPERSI_LOCUS12044</name>
</gene>